<feature type="domain" description="Exocyst complex component EXOC2/Sec5 N-terminal" evidence="5">
    <location>
        <begin position="110"/>
        <end position="265"/>
    </location>
</feature>
<dbReference type="AlphaFoldDB" id="A0A1D6N934"/>
<dbReference type="Pfam" id="PF15469">
    <property type="entry name" value="Sec5"/>
    <property type="match status" value="1"/>
</dbReference>
<evidence type="ECO:0000256" key="4">
    <source>
        <dbReference type="RuleBase" id="RU365069"/>
    </source>
</evidence>
<dbReference type="PANTHER" id="PTHR13043">
    <property type="entry name" value="EXOCYST COMPLEX COMPONENT SEC5"/>
    <property type="match status" value="1"/>
</dbReference>
<dbReference type="InParanoid" id="A0A1D6N934"/>
<dbReference type="GO" id="GO:0006887">
    <property type="term" value="P:exocytosis"/>
    <property type="evidence" value="ECO:0007669"/>
    <property type="project" value="UniProtKB-KW"/>
</dbReference>
<name>A0A1D6N934_MAIZE</name>
<evidence type="ECO:0000256" key="1">
    <source>
        <dbReference type="ARBA" id="ARBA00010578"/>
    </source>
</evidence>
<dbReference type="InterPro" id="IPR029175">
    <property type="entry name" value="EXOC2/Sec5"/>
</dbReference>
<comment type="similarity">
    <text evidence="1 4">Belongs to the SEC5 family.</text>
</comment>
<dbReference type="GO" id="GO:0006893">
    <property type="term" value="P:Golgi to plasma membrane transport"/>
    <property type="evidence" value="ECO:0007669"/>
    <property type="project" value="UniProtKB-UniRule"/>
</dbReference>
<comment type="function">
    <text evidence="4">Component of the exocyst complex involved in the docking of exocytic vesicles with fusion sites on the plasma membrane.</text>
</comment>
<dbReference type="GO" id="GO:0015031">
    <property type="term" value="P:protein transport"/>
    <property type="evidence" value="ECO:0007669"/>
    <property type="project" value="UniProtKB-KW"/>
</dbReference>
<keyword evidence="3 4" id="KW-0268">Exocytosis</keyword>
<dbReference type="STRING" id="4577.A0A1D6N934"/>
<comment type="subunit">
    <text evidence="4">Component of the exocyst complex.</text>
</comment>
<dbReference type="PANTHER" id="PTHR13043:SF1">
    <property type="entry name" value="EXOCYST COMPLEX COMPONENT 2"/>
    <property type="match status" value="1"/>
</dbReference>
<dbReference type="InterPro" id="IPR039481">
    <property type="entry name" value="EXOC2/Sec5_N_dom"/>
</dbReference>
<dbReference type="SMR" id="A0A1D6N934"/>
<dbReference type="EMBL" id="CM007649">
    <property type="protein sequence ID" value="ONM37057.1"/>
    <property type="molecule type" value="Genomic_DNA"/>
</dbReference>
<sequence length="355" mass="39572">MIIWKNVMKITEQLSKTASNCYISFHSICVVVLTKVDLITIYRSESFPLWVTGWSVELMAYAFLVVSPPDMSQCFEEMAAAASNKTSSWRWRMSSSGPAIVMPCWSSMPQMTDEVIYSSPNFDPKVFLSWVHKDTSAADLEAGALTLKTDPKGRTQQKKLLVKENFDCFVSCKTTIDGICVVIEEDPEGVGTAHLYSVTLKISGVANRAFEPLFERQAQAEKIRSVQGMLQRFRTLFNLPSAIRGNIRKGEYDLAVREYQKAKSIVFPSHISSLLTLHFSCSLGSFPSLLEYSAHTGFSFLSAWHVTAAQRATAGVAAATAGMTRIRPPSLSTMKRHPILGADERWRPRAGYRAE</sequence>
<dbReference type="GO" id="GO:0000145">
    <property type="term" value="C:exocyst"/>
    <property type="evidence" value="ECO:0007669"/>
    <property type="project" value="UniProtKB-UniRule"/>
</dbReference>
<reference evidence="6" key="1">
    <citation type="submission" date="2015-12" db="EMBL/GenBank/DDBJ databases">
        <title>Update maize B73 reference genome by single molecule sequencing technologies.</title>
        <authorList>
            <consortium name="Maize Genome Sequencing Project"/>
            <person name="Ware D."/>
        </authorList>
    </citation>
    <scope>NUCLEOTIDE SEQUENCE [LARGE SCALE GENOMIC DNA]</scope>
    <source>
        <tissue evidence="6">Seedling</tissue>
    </source>
</reference>
<keyword evidence="2 4" id="KW-0813">Transport</keyword>
<evidence type="ECO:0000256" key="3">
    <source>
        <dbReference type="ARBA" id="ARBA00022483"/>
    </source>
</evidence>
<organism evidence="6">
    <name type="scientific">Zea mays</name>
    <name type="common">Maize</name>
    <dbReference type="NCBI Taxonomy" id="4577"/>
    <lineage>
        <taxon>Eukaryota</taxon>
        <taxon>Viridiplantae</taxon>
        <taxon>Streptophyta</taxon>
        <taxon>Embryophyta</taxon>
        <taxon>Tracheophyta</taxon>
        <taxon>Spermatophyta</taxon>
        <taxon>Magnoliopsida</taxon>
        <taxon>Liliopsida</taxon>
        <taxon>Poales</taxon>
        <taxon>Poaceae</taxon>
        <taxon>PACMAD clade</taxon>
        <taxon>Panicoideae</taxon>
        <taxon>Andropogonodae</taxon>
        <taxon>Andropogoneae</taxon>
        <taxon>Tripsacinae</taxon>
        <taxon>Zea</taxon>
    </lineage>
</organism>
<dbReference type="ExpressionAtlas" id="A0A1D6N934">
    <property type="expression patterns" value="baseline and differential"/>
</dbReference>
<evidence type="ECO:0000259" key="5">
    <source>
        <dbReference type="Pfam" id="PF15469"/>
    </source>
</evidence>
<accession>A0A1D6N934</accession>
<evidence type="ECO:0000313" key="6">
    <source>
        <dbReference type="EMBL" id="ONM37057.1"/>
    </source>
</evidence>
<proteinExistence type="inferred from homology"/>
<keyword evidence="4" id="KW-0653">Protein transport</keyword>
<gene>
    <name evidence="6" type="ORF">ZEAMMB73_Zm00001d043124</name>
</gene>
<protein>
    <recommendedName>
        <fullName evidence="4">Exocyst complex component SEC5</fullName>
    </recommendedName>
</protein>
<evidence type="ECO:0000256" key="2">
    <source>
        <dbReference type="ARBA" id="ARBA00022448"/>
    </source>
</evidence>